<keyword evidence="4 14" id="KW-0812">Transmembrane</keyword>
<evidence type="ECO:0000256" key="5">
    <source>
        <dbReference type="ARBA" id="ARBA00022847"/>
    </source>
</evidence>
<keyword evidence="7 14" id="KW-1133">Transmembrane helix</keyword>
<reference evidence="15" key="3">
    <citation type="submission" date="2025-09" db="UniProtKB">
        <authorList>
            <consortium name="Ensembl"/>
        </authorList>
    </citation>
    <scope>IDENTIFICATION</scope>
</reference>
<evidence type="ECO:0000256" key="13">
    <source>
        <dbReference type="RuleBase" id="RU362091"/>
    </source>
</evidence>
<keyword evidence="9" id="KW-0406">Ion transport</keyword>
<feature type="transmembrane region" description="Helical" evidence="14">
    <location>
        <begin position="74"/>
        <end position="97"/>
    </location>
</feature>
<comment type="similarity">
    <text evidence="2 13">Belongs to the sodium:solute symporter (SSF) (TC 2.A.21) family.</text>
</comment>
<keyword evidence="5" id="KW-0769">Symport</keyword>
<dbReference type="PROSITE" id="PS50283">
    <property type="entry name" value="NA_SOLUT_SYMP_3"/>
    <property type="match status" value="1"/>
</dbReference>
<dbReference type="Ensembl" id="ENSGACT00000032541.1">
    <property type="protein sequence ID" value="ENSGACP00000044912.1"/>
    <property type="gene ID" value="ENSGACG00000031529.1"/>
</dbReference>
<dbReference type="InterPro" id="IPR052244">
    <property type="entry name" value="Choline_transporter"/>
</dbReference>
<keyword evidence="11" id="KW-0325">Glycoprotein</keyword>
<keyword evidence="12" id="KW-0739">Sodium transport</keyword>
<evidence type="ECO:0000313" key="16">
    <source>
        <dbReference type="Proteomes" id="UP000007635"/>
    </source>
</evidence>
<comment type="subcellular location">
    <subcellularLocation>
        <location evidence="1">Membrane</location>
        <topology evidence="1">Multi-pass membrane protein</topology>
    </subcellularLocation>
</comment>
<protein>
    <submittedName>
        <fullName evidence="15">Uncharacterized protein</fullName>
    </submittedName>
</protein>
<organism evidence="15 16">
    <name type="scientific">Gasterosteus aculeatus aculeatus</name>
    <name type="common">three-spined stickleback</name>
    <dbReference type="NCBI Taxonomy" id="481459"/>
    <lineage>
        <taxon>Eukaryota</taxon>
        <taxon>Metazoa</taxon>
        <taxon>Chordata</taxon>
        <taxon>Craniata</taxon>
        <taxon>Vertebrata</taxon>
        <taxon>Euteleostomi</taxon>
        <taxon>Actinopterygii</taxon>
        <taxon>Neopterygii</taxon>
        <taxon>Teleostei</taxon>
        <taxon>Neoteleostei</taxon>
        <taxon>Acanthomorphata</taxon>
        <taxon>Eupercaria</taxon>
        <taxon>Perciformes</taxon>
        <taxon>Cottioidei</taxon>
        <taxon>Gasterosteales</taxon>
        <taxon>Gasterosteidae</taxon>
        <taxon>Gasterosteus</taxon>
    </lineage>
</organism>
<keyword evidence="8" id="KW-0915">Sodium</keyword>
<keyword evidence="16" id="KW-1185">Reference proteome</keyword>
<dbReference type="InterPro" id="IPR001734">
    <property type="entry name" value="Na/solute_symporter"/>
</dbReference>
<evidence type="ECO:0000313" key="15">
    <source>
        <dbReference type="Ensembl" id="ENSGACP00000044912.1"/>
    </source>
</evidence>
<dbReference type="InterPro" id="IPR038377">
    <property type="entry name" value="Na/Glc_symporter_sf"/>
</dbReference>
<dbReference type="Proteomes" id="UP000007635">
    <property type="component" value="Chromosome IV"/>
</dbReference>
<feature type="transmembrane region" description="Helical" evidence="14">
    <location>
        <begin position="39"/>
        <end position="62"/>
    </location>
</feature>
<dbReference type="Pfam" id="PF00474">
    <property type="entry name" value="SSF"/>
    <property type="match status" value="1"/>
</dbReference>
<dbReference type="PANTHER" id="PTHR45897:SF5">
    <property type="entry name" value="HIGH AFFINITY CHOLINE TRANSPORTER 1"/>
    <property type="match status" value="1"/>
</dbReference>
<evidence type="ECO:0000256" key="4">
    <source>
        <dbReference type="ARBA" id="ARBA00022692"/>
    </source>
</evidence>
<proteinExistence type="inferred from homology"/>
<dbReference type="GO" id="GO:0005307">
    <property type="term" value="F:choline:sodium symporter activity"/>
    <property type="evidence" value="ECO:0007669"/>
    <property type="project" value="TreeGrafter"/>
</dbReference>
<reference evidence="15 16" key="1">
    <citation type="journal article" date="2021" name="G3 (Bethesda)">
        <title>Improved contiguity of the threespine stickleback genome using long-read sequencing.</title>
        <authorList>
            <person name="Nath S."/>
            <person name="Shaw D.E."/>
            <person name="White M.A."/>
        </authorList>
    </citation>
    <scope>NUCLEOTIDE SEQUENCE [LARGE SCALE GENOMIC DNA]</scope>
    <source>
        <strain evidence="15 16">Lake Benthic</strain>
    </source>
</reference>
<dbReference type="GO" id="GO:0008292">
    <property type="term" value="P:acetylcholine biosynthetic process"/>
    <property type="evidence" value="ECO:0007669"/>
    <property type="project" value="TreeGrafter"/>
</dbReference>
<keyword evidence="3" id="KW-0813">Transport</keyword>
<evidence type="ECO:0000256" key="12">
    <source>
        <dbReference type="ARBA" id="ARBA00023201"/>
    </source>
</evidence>
<sequence length="130" mass="13482">MSTSVCVASGALFFVKPIRSKNYVTLMDPFQEKYGDKVAAVLFIPALLGDILWVACILGALGGTISVVMDISSALAVCVSAAVAIVYTLMGGLYAVAYTDVVQLSLMLVGLIGTRPATAPPARTNKAKPA</sequence>
<evidence type="ECO:0000256" key="10">
    <source>
        <dbReference type="ARBA" id="ARBA00023136"/>
    </source>
</evidence>
<evidence type="ECO:0000256" key="14">
    <source>
        <dbReference type="SAM" id="Phobius"/>
    </source>
</evidence>
<dbReference type="GO" id="GO:0005886">
    <property type="term" value="C:plasma membrane"/>
    <property type="evidence" value="ECO:0007669"/>
    <property type="project" value="TreeGrafter"/>
</dbReference>
<evidence type="ECO:0000256" key="3">
    <source>
        <dbReference type="ARBA" id="ARBA00022448"/>
    </source>
</evidence>
<dbReference type="GeneTree" id="ENSGT00940000163454"/>
<evidence type="ECO:0000256" key="2">
    <source>
        <dbReference type="ARBA" id="ARBA00006434"/>
    </source>
</evidence>
<evidence type="ECO:0000256" key="11">
    <source>
        <dbReference type="ARBA" id="ARBA00023180"/>
    </source>
</evidence>
<reference evidence="15" key="2">
    <citation type="submission" date="2025-08" db="UniProtKB">
        <authorList>
            <consortium name="Ensembl"/>
        </authorList>
    </citation>
    <scope>IDENTIFICATION</scope>
</reference>
<evidence type="ECO:0000256" key="7">
    <source>
        <dbReference type="ARBA" id="ARBA00022989"/>
    </source>
</evidence>
<evidence type="ECO:0000256" key="8">
    <source>
        <dbReference type="ARBA" id="ARBA00023053"/>
    </source>
</evidence>
<dbReference type="PANTHER" id="PTHR45897">
    <property type="entry name" value="HIGH-AFFINITY CHOLINE TRANSPORTER 1"/>
    <property type="match status" value="1"/>
</dbReference>
<dbReference type="AlphaFoldDB" id="A0AAQ4Q1R7"/>
<evidence type="ECO:0000256" key="6">
    <source>
        <dbReference type="ARBA" id="ARBA00022979"/>
    </source>
</evidence>
<accession>A0AAQ4Q1R7</accession>
<keyword evidence="10 14" id="KW-0472">Membrane</keyword>
<evidence type="ECO:0000256" key="9">
    <source>
        <dbReference type="ARBA" id="ARBA00023065"/>
    </source>
</evidence>
<dbReference type="Gene3D" id="1.20.1730.10">
    <property type="entry name" value="Sodium/glucose cotransporter"/>
    <property type="match status" value="1"/>
</dbReference>
<name>A0AAQ4Q1R7_GASAC</name>
<keyword evidence="6" id="KW-0530">Neurotransmitter biosynthesis</keyword>
<evidence type="ECO:0000256" key="1">
    <source>
        <dbReference type="ARBA" id="ARBA00004141"/>
    </source>
</evidence>